<dbReference type="PROSITE" id="PS51186">
    <property type="entry name" value="GNAT"/>
    <property type="match status" value="1"/>
</dbReference>
<evidence type="ECO:0000313" key="2">
    <source>
        <dbReference type="EMBL" id="MBD3922160.1"/>
    </source>
</evidence>
<keyword evidence="3" id="KW-1185">Reference proteome</keyword>
<dbReference type="Gene3D" id="3.40.630.30">
    <property type="match status" value="1"/>
</dbReference>
<dbReference type="InterPro" id="IPR016181">
    <property type="entry name" value="Acyl_CoA_acyltransferase"/>
</dbReference>
<sequence length="216" mass="24539">MALAFIIGRLEDLKPIAATAHTLVDSAETVEVDQAPEKLESNGANYAVEVVQAAEDQKSILRQLIELYEYDFSEFNDADVNASGYYGYTYLDHYWTEEKRRAYLVKVDAQYAGFVLVNDYTHNMVDEDARSIAEFFIMRKYRRRGIGKLVASKVFDTFKGTWVVLQHGNNAVSHHFWTHTINEYTGGSYNEHDVTTEHWKGTGIVFRSGASESAAE</sequence>
<name>A0ABR8N1V4_9BACL</name>
<dbReference type="EMBL" id="JACXZA010000008">
    <property type="protein sequence ID" value="MBD3922160.1"/>
    <property type="molecule type" value="Genomic_DNA"/>
</dbReference>
<evidence type="ECO:0000259" key="1">
    <source>
        <dbReference type="PROSITE" id="PS51186"/>
    </source>
</evidence>
<evidence type="ECO:0000313" key="3">
    <source>
        <dbReference type="Proteomes" id="UP000609346"/>
    </source>
</evidence>
<proteinExistence type="predicted"/>
<organism evidence="2 3">
    <name type="scientific">Paenibacillus terricola</name>
    <dbReference type="NCBI Taxonomy" id="2763503"/>
    <lineage>
        <taxon>Bacteria</taxon>
        <taxon>Bacillati</taxon>
        <taxon>Bacillota</taxon>
        <taxon>Bacilli</taxon>
        <taxon>Bacillales</taxon>
        <taxon>Paenibacillaceae</taxon>
        <taxon>Paenibacillus</taxon>
    </lineage>
</organism>
<comment type="caution">
    <text evidence="2">The sequence shown here is derived from an EMBL/GenBank/DDBJ whole genome shotgun (WGS) entry which is preliminary data.</text>
</comment>
<dbReference type="Proteomes" id="UP000609346">
    <property type="component" value="Unassembled WGS sequence"/>
</dbReference>
<accession>A0ABR8N1V4</accession>
<dbReference type="InterPro" id="IPR000182">
    <property type="entry name" value="GNAT_dom"/>
</dbReference>
<gene>
    <name evidence="2" type="ORF">H8B09_25615</name>
</gene>
<reference evidence="2 3" key="1">
    <citation type="submission" date="2020-09" db="EMBL/GenBank/DDBJ databases">
        <title>Paenibacillus sp. strain PR3 16S rRNA gene Genome sequencing and assembly.</title>
        <authorList>
            <person name="Kim J."/>
        </authorList>
    </citation>
    <scope>NUCLEOTIDE SEQUENCE [LARGE SCALE GENOMIC DNA]</scope>
    <source>
        <strain evidence="2 3">PR3</strain>
    </source>
</reference>
<feature type="domain" description="N-acetyltransferase" evidence="1">
    <location>
        <begin position="59"/>
        <end position="211"/>
    </location>
</feature>
<protein>
    <submittedName>
        <fullName evidence="2">GNAT family N-acetyltransferase</fullName>
    </submittedName>
</protein>
<dbReference type="SUPFAM" id="SSF55729">
    <property type="entry name" value="Acyl-CoA N-acyltransferases (Nat)"/>
    <property type="match status" value="1"/>
</dbReference>
<dbReference type="Pfam" id="PF00583">
    <property type="entry name" value="Acetyltransf_1"/>
    <property type="match status" value="1"/>
</dbReference>